<dbReference type="InterPro" id="IPR013099">
    <property type="entry name" value="K_chnl_dom"/>
</dbReference>
<feature type="transmembrane region" description="Helical" evidence="1">
    <location>
        <begin position="64"/>
        <end position="83"/>
    </location>
</feature>
<comment type="caution">
    <text evidence="3">The sequence shown here is derived from an EMBL/GenBank/DDBJ whole genome shotgun (WGS) entry which is preliminary data.</text>
</comment>
<proteinExistence type="predicted"/>
<accession>A0A0A1W7H3</accession>
<dbReference type="SUPFAM" id="SSF81324">
    <property type="entry name" value="Voltage-gated potassium channels"/>
    <property type="match status" value="1"/>
</dbReference>
<evidence type="ECO:0000259" key="2">
    <source>
        <dbReference type="Pfam" id="PF07885"/>
    </source>
</evidence>
<evidence type="ECO:0000313" key="4">
    <source>
        <dbReference type="Proteomes" id="UP000032305"/>
    </source>
</evidence>
<dbReference type="eggNOG" id="ENOG5032YV7">
    <property type="taxonomic scope" value="Bacteria"/>
</dbReference>
<evidence type="ECO:0000313" key="3">
    <source>
        <dbReference type="EMBL" id="GAM01385.1"/>
    </source>
</evidence>
<feature type="transmembrane region" description="Helical" evidence="1">
    <location>
        <begin position="28"/>
        <end position="52"/>
    </location>
</feature>
<dbReference type="AlphaFoldDB" id="A0A0A1W7H3"/>
<name>A0A0A1W7H3_9SPHN</name>
<evidence type="ECO:0000256" key="1">
    <source>
        <dbReference type="SAM" id="Phobius"/>
    </source>
</evidence>
<gene>
    <name evidence="3" type="ORF">SP5_060_00910</name>
</gene>
<dbReference type="EMBL" id="BBPI01000060">
    <property type="protein sequence ID" value="GAM01385.1"/>
    <property type="molecule type" value="Genomic_DNA"/>
</dbReference>
<protein>
    <recommendedName>
        <fullName evidence="2">Potassium channel domain-containing protein</fullName>
    </recommendedName>
</protein>
<keyword evidence="4" id="KW-1185">Reference proteome</keyword>
<feature type="transmembrane region" description="Helical" evidence="1">
    <location>
        <begin position="89"/>
        <end position="113"/>
    </location>
</feature>
<dbReference type="Proteomes" id="UP000032305">
    <property type="component" value="Unassembled WGS sequence"/>
</dbReference>
<organism evidence="3 4">
    <name type="scientific">Sphingomonas parapaucimobilis NBRC 15100</name>
    <dbReference type="NCBI Taxonomy" id="1219049"/>
    <lineage>
        <taxon>Bacteria</taxon>
        <taxon>Pseudomonadati</taxon>
        <taxon>Pseudomonadota</taxon>
        <taxon>Alphaproteobacteria</taxon>
        <taxon>Sphingomonadales</taxon>
        <taxon>Sphingomonadaceae</taxon>
        <taxon>Sphingomonas</taxon>
    </lineage>
</organism>
<keyword evidence="1" id="KW-0812">Transmembrane</keyword>
<reference evidence="3 4" key="1">
    <citation type="submission" date="2014-11" db="EMBL/GenBank/DDBJ databases">
        <title>Whole genome shotgun sequence of Sphingomonas parapaucimobilis NBRC 15100.</title>
        <authorList>
            <person name="Katano-Makiyama Y."/>
            <person name="Hosoyama A."/>
            <person name="Hashimoto M."/>
            <person name="Hosoyama Y."/>
            <person name="Noguchi M."/>
            <person name="Numata M."/>
            <person name="Tsuchikane K."/>
            <person name="Hirakata S."/>
            <person name="Uohara A."/>
            <person name="Shimodaira J."/>
            <person name="Ohji S."/>
            <person name="Ichikawa N."/>
            <person name="Kimura A."/>
            <person name="Yamazoe A."/>
            <person name="Fujita N."/>
        </authorList>
    </citation>
    <scope>NUCLEOTIDE SEQUENCE [LARGE SCALE GENOMIC DNA]</scope>
    <source>
        <strain evidence="3 4">NBRC 15100</strain>
    </source>
</reference>
<keyword evidence="1" id="KW-1133">Transmembrane helix</keyword>
<feature type="domain" description="Potassium channel" evidence="2">
    <location>
        <begin position="46"/>
        <end position="113"/>
    </location>
</feature>
<dbReference type="Gene3D" id="1.10.287.70">
    <property type="match status" value="1"/>
</dbReference>
<keyword evidence="1" id="KW-0472">Membrane</keyword>
<sequence length="127" mass="13985">MLLHLLGLSALLLIIRQRRRLEGWRHDAWAVLMAAIGLFILHGAEIWGYALFYVACGALGDFETALYFSTATYTTIGYGDVVLARPWRVIGAIEGAGGIILLGWSTAFFVAMVGRINSIENRVGRET</sequence>
<dbReference type="Pfam" id="PF07885">
    <property type="entry name" value="Ion_trans_2"/>
    <property type="match status" value="1"/>
</dbReference>